<gene>
    <name evidence="2" type="ORF">R1flu_010072</name>
</gene>
<name>A0ABD1Z4R0_9MARC</name>
<dbReference type="InterPro" id="IPR007021">
    <property type="entry name" value="DUF659"/>
</dbReference>
<feature type="domain" description="DUF659" evidence="1">
    <location>
        <begin position="1"/>
        <end position="87"/>
    </location>
</feature>
<dbReference type="Proteomes" id="UP001605036">
    <property type="component" value="Unassembled WGS sequence"/>
</dbReference>
<dbReference type="SUPFAM" id="SSF53098">
    <property type="entry name" value="Ribonuclease H-like"/>
    <property type="match status" value="1"/>
</dbReference>
<keyword evidence="3" id="KW-1185">Reference proteome</keyword>
<reference evidence="2 3" key="1">
    <citation type="submission" date="2024-09" db="EMBL/GenBank/DDBJ databases">
        <title>Chromosome-scale assembly of Riccia fluitans.</title>
        <authorList>
            <person name="Paukszto L."/>
            <person name="Sawicki J."/>
            <person name="Karawczyk K."/>
            <person name="Piernik-Szablinska J."/>
            <person name="Szczecinska M."/>
            <person name="Mazdziarz M."/>
        </authorList>
    </citation>
    <scope>NUCLEOTIDE SEQUENCE [LARGE SCALE GENOMIC DNA]</scope>
    <source>
        <strain evidence="2">Rf_01</strain>
        <tissue evidence="2">Aerial parts of the thallus</tissue>
    </source>
</reference>
<evidence type="ECO:0000313" key="2">
    <source>
        <dbReference type="EMBL" id="KAL2642485.1"/>
    </source>
</evidence>
<evidence type="ECO:0000259" key="1">
    <source>
        <dbReference type="Pfam" id="PF04937"/>
    </source>
</evidence>
<dbReference type="Pfam" id="PF04937">
    <property type="entry name" value="DUF659"/>
    <property type="match status" value="1"/>
</dbReference>
<sequence length="169" mass="19662">MFLKAIDASNKVKTATWQAKHLAVEIRGLDPTNILQFVVDNASVNMKTEKLLYEEFPHIQWDRCVAHGLNLLCEDIGKLEWIEDLFKMCAEKVKYVKNHHMMNTMFLDDFSDGLTLLKSGLTRFMTNFIMINRAYAVRYWLRKLVNSGICMKKVWLMLKVLGAVKVFNV</sequence>
<organism evidence="2 3">
    <name type="scientific">Riccia fluitans</name>
    <dbReference type="NCBI Taxonomy" id="41844"/>
    <lineage>
        <taxon>Eukaryota</taxon>
        <taxon>Viridiplantae</taxon>
        <taxon>Streptophyta</taxon>
        <taxon>Embryophyta</taxon>
        <taxon>Marchantiophyta</taxon>
        <taxon>Marchantiopsida</taxon>
        <taxon>Marchantiidae</taxon>
        <taxon>Marchantiales</taxon>
        <taxon>Ricciaceae</taxon>
        <taxon>Riccia</taxon>
    </lineage>
</organism>
<comment type="caution">
    <text evidence="2">The sequence shown here is derived from an EMBL/GenBank/DDBJ whole genome shotgun (WGS) entry which is preliminary data.</text>
</comment>
<proteinExistence type="predicted"/>
<protein>
    <recommendedName>
        <fullName evidence="1">DUF659 domain-containing protein</fullName>
    </recommendedName>
</protein>
<evidence type="ECO:0000313" key="3">
    <source>
        <dbReference type="Proteomes" id="UP001605036"/>
    </source>
</evidence>
<dbReference type="InterPro" id="IPR012337">
    <property type="entry name" value="RNaseH-like_sf"/>
</dbReference>
<dbReference type="PANTHER" id="PTHR32166">
    <property type="entry name" value="OSJNBA0013A04.12 PROTEIN"/>
    <property type="match status" value="1"/>
</dbReference>
<dbReference type="PANTHER" id="PTHR32166:SF123">
    <property type="entry name" value="BED-TYPE DOMAIN-CONTAINING PROTEIN"/>
    <property type="match status" value="1"/>
</dbReference>
<dbReference type="EMBL" id="JBHFFA010000002">
    <property type="protein sequence ID" value="KAL2642485.1"/>
    <property type="molecule type" value="Genomic_DNA"/>
</dbReference>
<dbReference type="AlphaFoldDB" id="A0ABD1Z4R0"/>
<accession>A0ABD1Z4R0</accession>